<accession>A0AAW0A3P1</accession>
<gene>
    <name evidence="2" type="ORF">R3P38DRAFT_1833727</name>
</gene>
<keyword evidence="3" id="KW-1185">Reference proteome</keyword>
<dbReference type="EMBL" id="JAWWNJ010000087">
    <property type="protein sequence ID" value="KAK7000724.1"/>
    <property type="molecule type" value="Genomic_DNA"/>
</dbReference>
<dbReference type="InterPro" id="IPR057678">
    <property type="entry name" value="DUF7918"/>
</dbReference>
<evidence type="ECO:0000259" key="1">
    <source>
        <dbReference type="Pfam" id="PF25534"/>
    </source>
</evidence>
<dbReference type="Proteomes" id="UP001362999">
    <property type="component" value="Unassembled WGS sequence"/>
</dbReference>
<sequence>MLYWEDGDAASSQKFSAWISIEGQDAVEYDVQTSKEDKTVTCWIASELGKKFVVNWTLPALPHVVNGRVRIDGKNCQGSICSPSTNGRGMTRSKAGITDGTVLKPFVFSTLELTDDDALLGSSTSSLMELGVVQLTLVPCEIMGSGNGAKYTSLQISDDKVHERTKKAVTQQMKLADAVLLQKPITFSKNRRIGPDIVTFCFKYRPMDVLCANGIAPPLPTLKRKASAELSPPPVEDRDDTEELAALEEVRALREKLQTLEEKLLRDLKPRTKSEKTAATVDLTDRSKRKRVKVEAKPSFIPGEVIDLT</sequence>
<protein>
    <recommendedName>
        <fullName evidence="1">DUF7918 domain-containing protein</fullName>
    </recommendedName>
</protein>
<organism evidence="2 3">
    <name type="scientific">Favolaschia claudopus</name>
    <dbReference type="NCBI Taxonomy" id="2862362"/>
    <lineage>
        <taxon>Eukaryota</taxon>
        <taxon>Fungi</taxon>
        <taxon>Dikarya</taxon>
        <taxon>Basidiomycota</taxon>
        <taxon>Agaricomycotina</taxon>
        <taxon>Agaricomycetes</taxon>
        <taxon>Agaricomycetidae</taxon>
        <taxon>Agaricales</taxon>
        <taxon>Marasmiineae</taxon>
        <taxon>Mycenaceae</taxon>
        <taxon>Favolaschia</taxon>
    </lineage>
</organism>
<dbReference type="PANTHER" id="PTHR36223">
    <property type="entry name" value="BETA-LACTAMASE-TYPE TRANSPEPTIDASE FOLD DOMAIN CONTAINING PROTEIN"/>
    <property type="match status" value="1"/>
</dbReference>
<proteinExistence type="predicted"/>
<evidence type="ECO:0000313" key="2">
    <source>
        <dbReference type="EMBL" id="KAK7000724.1"/>
    </source>
</evidence>
<dbReference type="PANTHER" id="PTHR36223:SF1">
    <property type="entry name" value="TRANSCRIPTION ELONGATION FACTOR EAF N-TERMINAL DOMAIN-CONTAINING PROTEIN"/>
    <property type="match status" value="1"/>
</dbReference>
<evidence type="ECO:0000313" key="3">
    <source>
        <dbReference type="Proteomes" id="UP001362999"/>
    </source>
</evidence>
<comment type="caution">
    <text evidence="2">The sequence shown here is derived from an EMBL/GenBank/DDBJ whole genome shotgun (WGS) entry which is preliminary data.</text>
</comment>
<dbReference type="AlphaFoldDB" id="A0AAW0A3P1"/>
<feature type="domain" description="DUF7918" evidence="1">
    <location>
        <begin position="19"/>
        <end position="217"/>
    </location>
</feature>
<name>A0AAW0A3P1_9AGAR</name>
<dbReference type="Pfam" id="PF25534">
    <property type="entry name" value="DUF7918"/>
    <property type="match status" value="1"/>
</dbReference>
<reference evidence="2 3" key="1">
    <citation type="journal article" date="2024" name="J Genomics">
        <title>Draft genome sequencing and assembly of Favolaschia claudopus CIRM-BRFM 2984 isolated from oak limbs.</title>
        <authorList>
            <person name="Navarro D."/>
            <person name="Drula E."/>
            <person name="Chaduli D."/>
            <person name="Cazenave R."/>
            <person name="Ahrendt S."/>
            <person name="Wang J."/>
            <person name="Lipzen A."/>
            <person name="Daum C."/>
            <person name="Barry K."/>
            <person name="Grigoriev I.V."/>
            <person name="Favel A."/>
            <person name="Rosso M.N."/>
            <person name="Martin F."/>
        </authorList>
    </citation>
    <scope>NUCLEOTIDE SEQUENCE [LARGE SCALE GENOMIC DNA]</scope>
    <source>
        <strain evidence="2 3">CIRM-BRFM 2984</strain>
    </source>
</reference>